<feature type="compositionally biased region" description="Pro residues" evidence="1">
    <location>
        <begin position="212"/>
        <end position="236"/>
    </location>
</feature>
<accession>A0A226D9E2</accession>
<proteinExistence type="predicted"/>
<dbReference type="EMBL" id="LNIX01000027">
    <property type="protein sequence ID" value="OXA42175.1"/>
    <property type="molecule type" value="Genomic_DNA"/>
</dbReference>
<organism evidence="2 3">
    <name type="scientific">Folsomia candida</name>
    <name type="common">Springtail</name>
    <dbReference type="NCBI Taxonomy" id="158441"/>
    <lineage>
        <taxon>Eukaryota</taxon>
        <taxon>Metazoa</taxon>
        <taxon>Ecdysozoa</taxon>
        <taxon>Arthropoda</taxon>
        <taxon>Hexapoda</taxon>
        <taxon>Collembola</taxon>
        <taxon>Entomobryomorpha</taxon>
        <taxon>Isotomoidea</taxon>
        <taxon>Isotomidae</taxon>
        <taxon>Proisotominae</taxon>
        <taxon>Folsomia</taxon>
    </lineage>
</organism>
<keyword evidence="3" id="KW-1185">Reference proteome</keyword>
<gene>
    <name evidence="2" type="ORF">Fcan01_23274</name>
</gene>
<dbReference type="AlphaFoldDB" id="A0A226D9E2"/>
<dbReference type="Proteomes" id="UP000198287">
    <property type="component" value="Unassembled WGS sequence"/>
</dbReference>
<name>A0A226D9E2_FOLCA</name>
<sequence length="262" mass="29306">MSSSKRNGSPNISGRINLRAPTLNAMDAKVLVVWKLFNVAESVDVAIVTVSSGEIKFMMNGSMSALRAYLRGGPYATVICLDDATYLGVAGIPRVTIQVHKGEGLTRRLGPAKDDSFEVDIRMQLWNFSRALADDCDRYRLRKLLGTWVAEENDRPLNNRCDCPCEAHRGNPRFVPITPGRRFPSPPPRHRRRSPSPLPYPPPSRPRRRSPSPSPSRDPQPPPPPPPPTPVTPPPHYYDVVPNLPMTPESMRRTLGCDRNRY</sequence>
<evidence type="ECO:0000313" key="2">
    <source>
        <dbReference type="EMBL" id="OXA42175.1"/>
    </source>
</evidence>
<evidence type="ECO:0000256" key="1">
    <source>
        <dbReference type="SAM" id="MobiDB-lite"/>
    </source>
</evidence>
<feature type="region of interest" description="Disordered" evidence="1">
    <location>
        <begin position="174"/>
        <end position="262"/>
    </location>
</feature>
<protein>
    <submittedName>
        <fullName evidence="2">Uncharacterized protein</fullName>
    </submittedName>
</protein>
<comment type="caution">
    <text evidence="2">The sequence shown here is derived from an EMBL/GenBank/DDBJ whole genome shotgun (WGS) entry which is preliminary data.</text>
</comment>
<feature type="compositionally biased region" description="Basic and acidic residues" evidence="1">
    <location>
        <begin position="250"/>
        <end position="262"/>
    </location>
</feature>
<reference evidence="2 3" key="1">
    <citation type="submission" date="2015-12" db="EMBL/GenBank/DDBJ databases">
        <title>The genome of Folsomia candida.</title>
        <authorList>
            <person name="Faddeeva A."/>
            <person name="Derks M.F."/>
            <person name="Anvar Y."/>
            <person name="Smit S."/>
            <person name="Van Straalen N."/>
            <person name="Roelofs D."/>
        </authorList>
    </citation>
    <scope>NUCLEOTIDE SEQUENCE [LARGE SCALE GENOMIC DNA]</scope>
    <source>
        <strain evidence="2 3">VU population</strain>
        <tissue evidence="2">Whole body</tissue>
    </source>
</reference>
<evidence type="ECO:0000313" key="3">
    <source>
        <dbReference type="Proteomes" id="UP000198287"/>
    </source>
</evidence>